<evidence type="ECO:0000313" key="13">
    <source>
        <dbReference type="Proteomes" id="UP000315010"/>
    </source>
</evidence>
<evidence type="ECO:0000256" key="4">
    <source>
        <dbReference type="ARBA" id="ARBA00016244"/>
    </source>
</evidence>
<dbReference type="GO" id="GO:0044780">
    <property type="term" value="P:bacterial-type flagellum assembly"/>
    <property type="evidence" value="ECO:0007669"/>
    <property type="project" value="InterPro"/>
</dbReference>
<evidence type="ECO:0000256" key="3">
    <source>
        <dbReference type="ARBA" id="ARBA00009677"/>
    </source>
</evidence>
<comment type="subcellular location">
    <subcellularLocation>
        <location evidence="1 7">Bacterial flagellum</location>
    </subcellularLocation>
    <subcellularLocation>
        <location evidence="2 7">Secreted</location>
    </subcellularLocation>
</comment>
<dbReference type="Pfam" id="PF00460">
    <property type="entry name" value="Flg_bb_rod"/>
    <property type="match status" value="1"/>
</dbReference>
<name>A0A5C5Z6U4_9BACT</name>
<dbReference type="PANTHER" id="PTHR30033:SF2">
    <property type="entry name" value="FLAGELLAR HOOK PROTEIN"/>
    <property type="match status" value="1"/>
</dbReference>
<feature type="domain" description="Flagellar hook-associated protein FlgK helical" evidence="11">
    <location>
        <begin position="95"/>
        <end position="315"/>
    </location>
</feature>
<keyword evidence="6 7" id="KW-0975">Bacterial flagellum</keyword>
<comment type="caution">
    <text evidence="12">The sequence shown here is derived from an EMBL/GenBank/DDBJ whole genome shotgun (WGS) entry which is preliminary data.</text>
</comment>
<dbReference type="OrthoDB" id="9802553at2"/>
<dbReference type="PRINTS" id="PR01005">
    <property type="entry name" value="FLGHOOKAP1"/>
</dbReference>
<sequence length="563" mass="60129">MGLFGTIQQAKGGLDVAQIGLQVVGNNVANTNTPGYIRQQLQQSSSVSVREGNLIKGTGVLPTGIVQVVDEALAERMMNAKTALTGAEALEKAYNQLEELSSDLDNTGLSQQFSQFNNAIHELSAQPGDASLREFVILQGETLATNLRRTRQNAIDQQSTWDGDFKEMANEMNRLTERIASLNLEISTIEGGGGLRSSDATGLRDQRYRDLEELSTYVQINYQEQESGAVNVFVGGDYLVSNSTHREVFSDYSESAGGQEIRIIETDSPLQVTGGKLAASIEARDGVFGEYIENLDNMSAALIRAVNTAHSQGQGRVGYQTLASSFNGESGVPLASAGLTFVPDNGTFDMNVVDAKGEIVSTHQIAIRRLGQVTDSSINSIVNDVDAIDGISAKVTSDGRIHIDADSPTAGFTFGEDTSGFLAAAGINTFFVGKSAVDIDVSSQLKENSNLLAISSSGIGEDTDVLTTLVDLVDRPLDQLDGRSVRGVYEGTLASLGQKVSLQSSEAEGLKNFHATLESQHLSITGVNIDEESIKMIAYQRAFQASSKVISTAAEMLDILMTL</sequence>
<dbReference type="InterPro" id="IPR019776">
    <property type="entry name" value="Flagellar_basal_body_rod_CS"/>
</dbReference>
<feature type="domain" description="Flagellar basal-body/hook protein C-terminal" evidence="10">
    <location>
        <begin position="519"/>
        <end position="563"/>
    </location>
</feature>
<gene>
    <name evidence="7 12" type="primary">flgK</name>
    <name evidence="12" type="ORF">CA13_44410</name>
</gene>
<protein>
    <recommendedName>
        <fullName evidence="4 7">Flagellar hook-associated protein 1</fullName>
        <shortName evidence="7">HAP1</shortName>
    </recommendedName>
</protein>
<keyword evidence="12" id="KW-0966">Cell projection</keyword>
<keyword evidence="12" id="KW-0969">Cilium</keyword>
<evidence type="ECO:0000256" key="2">
    <source>
        <dbReference type="ARBA" id="ARBA00004613"/>
    </source>
</evidence>
<dbReference type="PROSITE" id="PS00588">
    <property type="entry name" value="FLAGELLA_BB_ROD"/>
    <property type="match status" value="1"/>
</dbReference>
<dbReference type="InterPro" id="IPR001444">
    <property type="entry name" value="Flag_bb_rod_N"/>
</dbReference>
<dbReference type="InterPro" id="IPR002371">
    <property type="entry name" value="FlgK"/>
</dbReference>
<accession>A0A5C5Z6U4</accession>
<feature type="domain" description="Flagellar basal body rod protein N-terminal" evidence="9">
    <location>
        <begin position="10"/>
        <end position="36"/>
    </location>
</feature>
<evidence type="ECO:0000256" key="1">
    <source>
        <dbReference type="ARBA" id="ARBA00004365"/>
    </source>
</evidence>
<dbReference type="Proteomes" id="UP000315010">
    <property type="component" value="Unassembled WGS sequence"/>
</dbReference>
<proteinExistence type="inferred from homology"/>
<keyword evidence="12" id="KW-0282">Flagellum</keyword>
<dbReference type="AlphaFoldDB" id="A0A5C5Z6U4"/>
<evidence type="ECO:0000256" key="5">
    <source>
        <dbReference type="ARBA" id="ARBA00022525"/>
    </source>
</evidence>
<evidence type="ECO:0000259" key="9">
    <source>
        <dbReference type="Pfam" id="PF00460"/>
    </source>
</evidence>
<reference evidence="12 13" key="1">
    <citation type="submission" date="2019-02" db="EMBL/GenBank/DDBJ databases">
        <title>Deep-cultivation of Planctomycetes and their phenomic and genomic characterization uncovers novel biology.</title>
        <authorList>
            <person name="Wiegand S."/>
            <person name="Jogler M."/>
            <person name="Boedeker C."/>
            <person name="Pinto D."/>
            <person name="Vollmers J."/>
            <person name="Rivas-Marin E."/>
            <person name="Kohn T."/>
            <person name="Peeters S.H."/>
            <person name="Heuer A."/>
            <person name="Rast P."/>
            <person name="Oberbeckmann S."/>
            <person name="Bunk B."/>
            <person name="Jeske O."/>
            <person name="Meyerdierks A."/>
            <person name="Storesund J.E."/>
            <person name="Kallscheuer N."/>
            <person name="Luecker S."/>
            <person name="Lage O.M."/>
            <person name="Pohl T."/>
            <person name="Merkel B.J."/>
            <person name="Hornburger P."/>
            <person name="Mueller R.-W."/>
            <person name="Bruemmer F."/>
            <person name="Labrenz M."/>
            <person name="Spormann A.M."/>
            <person name="Op Den Camp H."/>
            <person name="Overmann J."/>
            <person name="Amann R."/>
            <person name="Jetten M.S.M."/>
            <person name="Mascher T."/>
            <person name="Medema M.H."/>
            <person name="Devos D.P."/>
            <person name="Kaster A.-K."/>
            <person name="Ovreas L."/>
            <person name="Rohde M."/>
            <person name="Galperin M.Y."/>
            <person name="Jogler C."/>
        </authorList>
    </citation>
    <scope>NUCLEOTIDE SEQUENCE [LARGE SCALE GENOMIC DNA]</scope>
    <source>
        <strain evidence="12 13">CA13</strain>
    </source>
</reference>
<evidence type="ECO:0000256" key="6">
    <source>
        <dbReference type="ARBA" id="ARBA00023143"/>
    </source>
</evidence>
<organism evidence="12 13">
    <name type="scientific">Novipirellula herctigrandis</name>
    <dbReference type="NCBI Taxonomy" id="2527986"/>
    <lineage>
        <taxon>Bacteria</taxon>
        <taxon>Pseudomonadati</taxon>
        <taxon>Planctomycetota</taxon>
        <taxon>Planctomycetia</taxon>
        <taxon>Pirellulales</taxon>
        <taxon>Pirellulaceae</taxon>
        <taxon>Novipirellula</taxon>
    </lineage>
</organism>
<dbReference type="Pfam" id="PF06429">
    <property type="entry name" value="Flg_bbr_C"/>
    <property type="match status" value="1"/>
</dbReference>
<dbReference type="GO" id="GO:0009424">
    <property type="term" value="C:bacterial-type flagellum hook"/>
    <property type="evidence" value="ECO:0007669"/>
    <property type="project" value="UniProtKB-UniRule"/>
</dbReference>
<dbReference type="PANTHER" id="PTHR30033">
    <property type="entry name" value="FLAGELLAR HOOK-ASSOCIATED PROTEIN 1"/>
    <property type="match status" value="1"/>
</dbReference>
<evidence type="ECO:0000256" key="8">
    <source>
        <dbReference type="SAM" id="Coils"/>
    </source>
</evidence>
<dbReference type="RefSeq" id="WP_146399829.1">
    <property type="nucleotide sequence ID" value="NZ_SJPJ01000001.1"/>
</dbReference>
<evidence type="ECO:0000256" key="7">
    <source>
        <dbReference type="RuleBase" id="RU362065"/>
    </source>
</evidence>
<dbReference type="GO" id="GO:0005576">
    <property type="term" value="C:extracellular region"/>
    <property type="evidence" value="ECO:0007669"/>
    <property type="project" value="UniProtKB-SubCell"/>
</dbReference>
<feature type="coiled-coil region" evidence="8">
    <location>
        <begin position="80"/>
        <end position="107"/>
    </location>
</feature>
<evidence type="ECO:0000259" key="10">
    <source>
        <dbReference type="Pfam" id="PF06429"/>
    </source>
</evidence>
<evidence type="ECO:0000313" key="12">
    <source>
        <dbReference type="EMBL" id="TWT82978.1"/>
    </source>
</evidence>
<keyword evidence="5 7" id="KW-0964">Secreted</keyword>
<dbReference type="InterPro" id="IPR053927">
    <property type="entry name" value="FlgK_helical"/>
</dbReference>
<dbReference type="EMBL" id="SJPJ01000001">
    <property type="protein sequence ID" value="TWT82978.1"/>
    <property type="molecule type" value="Genomic_DNA"/>
</dbReference>
<dbReference type="Pfam" id="PF22638">
    <property type="entry name" value="FlgK_D1"/>
    <property type="match status" value="1"/>
</dbReference>
<dbReference type="InterPro" id="IPR010930">
    <property type="entry name" value="Flg_bb/hook_C_dom"/>
</dbReference>
<comment type="similarity">
    <text evidence="3 7">Belongs to the flagella basal body rod proteins family.</text>
</comment>
<dbReference type="NCBIfam" id="TIGR02492">
    <property type="entry name" value="flgK_ends"/>
    <property type="match status" value="1"/>
</dbReference>
<keyword evidence="8" id="KW-0175">Coiled coil</keyword>
<dbReference type="GO" id="GO:0005198">
    <property type="term" value="F:structural molecule activity"/>
    <property type="evidence" value="ECO:0007669"/>
    <property type="project" value="UniProtKB-UniRule"/>
</dbReference>
<keyword evidence="13" id="KW-1185">Reference proteome</keyword>
<dbReference type="SUPFAM" id="SSF64518">
    <property type="entry name" value="Phase 1 flagellin"/>
    <property type="match status" value="1"/>
</dbReference>
<evidence type="ECO:0000259" key="11">
    <source>
        <dbReference type="Pfam" id="PF22638"/>
    </source>
</evidence>